<dbReference type="SMART" id="SM00487">
    <property type="entry name" value="DEXDc"/>
    <property type="match status" value="1"/>
</dbReference>
<feature type="region of interest" description="Disordered" evidence="8">
    <location>
        <begin position="40"/>
        <end position="138"/>
    </location>
</feature>
<evidence type="ECO:0000256" key="2">
    <source>
        <dbReference type="ARBA" id="ARBA00022801"/>
    </source>
</evidence>
<keyword evidence="5 7" id="KW-0694">RNA-binding</keyword>
<dbReference type="EC" id="3.6.4.13" evidence="7"/>
<evidence type="ECO:0000256" key="3">
    <source>
        <dbReference type="ARBA" id="ARBA00022806"/>
    </source>
</evidence>
<dbReference type="GO" id="GO:0003723">
    <property type="term" value="F:RNA binding"/>
    <property type="evidence" value="ECO:0007669"/>
    <property type="project" value="UniProtKB-UniRule"/>
</dbReference>
<evidence type="ECO:0000256" key="4">
    <source>
        <dbReference type="ARBA" id="ARBA00022840"/>
    </source>
</evidence>
<dbReference type="GO" id="GO:0016787">
    <property type="term" value="F:hydrolase activity"/>
    <property type="evidence" value="ECO:0007669"/>
    <property type="project" value="UniProtKB-KW"/>
</dbReference>
<dbReference type="InterPro" id="IPR011545">
    <property type="entry name" value="DEAD/DEAH_box_helicase_dom"/>
</dbReference>
<dbReference type="Pfam" id="PF00270">
    <property type="entry name" value="DEAD"/>
    <property type="match status" value="1"/>
</dbReference>
<evidence type="ECO:0000256" key="8">
    <source>
        <dbReference type="SAM" id="MobiDB-lite"/>
    </source>
</evidence>
<dbReference type="SMART" id="SM00490">
    <property type="entry name" value="HELICc"/>
    <property type="match status" value="1"/>
</dbReference>
<dbReference type="PROSITE" id="PS00039">
    <property type="entry name" value="DEAD_ATP_HELICASE"/>
    <property type="match status" value="1"/>
</dbReference>
<dbReference type="InterPro" id="IPR001650">
    <property type="entry name" value="Helicase_C-like"/>
</dbReference>
<dbReference type="OrthoDB" id="193716at2759"/>
<dbReference type="InParanoid" id="A0A136IYM6"/>
<dbReference type="PANTHER" id="PTHR24031">
    <property type="entry name" value="RNA HELICASE"/>
    <property type="match status" value="1"/>
</dbReference>
<evidence type="ECO:0000256" key="5">
    <source>
        <dbReference type="ARBA" id="ARBA00022884"/>
    </source>
</evidence>
<comment type="catalytic activity">
    <reaction evidence="7">
        <text>ATP + H2O = ADP + phosphate + H(+)</text>
        <dbReference type="Rhea" id="RHEA:13065"/>
        <dbReference type="ChEBI" id="CHEBI:15377"/>
        <dbReference type="ChEBI" id="CHEBI:15378"/>
        <dbReference type="ChEBI" id="CHEBI:30616"/>
        <dbReference type="ChEBI" id="CHEBI:43474"/>
        <dbReference type="ChEBI" id="CHEBI:456216"/>
        <dbReference type="EC" id="3.6.4.13"/>
    </reaction>
</comment>
<dbReference type="InterPro" id="IPR027417">
    <property type="entry name" value="P-loop_NTPase"/>
</dbReference>
<dbReference type="Pfam" id="PF00271">
    <property type="entry name" value="Helicase_C"/>
    <property type="match status" value="1"/>
</dbReference>
<feature type="region of interest" description="Disordered" evidence="8">
    <location>
        <begin position="630"/>
        <end position="656"/>
    </location>
</feature>
<dbReference type="Gene3D" id="3.40.50.300">
    <property type="entry name" value="P-loop containing nucleotide triphosphate hydrolases"/>
    <property type="match status" value="2"/>
</dbReference>
<organism evidence="11 12">
    <name type="scientific">Microdochium bolleyi</name>
    <dbReference type="NCBI Taxonomy" id="196109"/>
    <lineage>
        <taxon>Eukaryota</taxon>
        <taxon>Fungi</taxon>
        <taxon>Dikarya</taxon>
        <taxon>Ascomycota</taxon>
        <taxon>Pezizomycotina</taxon>
        <taxon>Sordariomycetes</taxon>
        <taxon>Xylariomycetidae</taxon>
        <taxon>Xylariales</taxon>
        <taxon>Microdochiaceae</taxon>
        <taxon>Microdochium</taxon>
    </lineage>
</organism>
<dbReference type="AlphaFoldDB" id="A0A136IYM6"/>
<dbReference type="EMBL" id="KQ964253">
    <property type="protein sequence ID" value="KXJ90011.1"/>
    <property type="molecule type" value="Genomic_DNA"/>
</dbReference>
<keyword evidence="4 6" id="KW-0067">ATP-binding</keyword>
<feature type="domain" description="Helicase ATP-binding" evidence="9">
    <location>
        <begin position="194"/>
        <end position="377"/>
    </location>
</feature>
<comment type="similarity">
    <text evidence="6">Belongs to the DEAD box helicase family.</text>
</comment>
<name>A0A136IYM6_9PEZI</name>
<dbReference type="SUPFAM" id="SSF52540">
    <property type="entry name" value="P-loop containing nucleoside triphosphate hydrolases"/>
    <property type="match status" value="2"/>
</dbReference>
<evidence type="ECO:0000256" key="6">
    <source>
        <dbReference type="RuleBase" id="RU000492"/>
    </source>
</evidence>
<dbReference type="CDD" id="cd17964">
    <property type="entry name" value="DEADc_MSS116"/>
    <property type="match status" value="1"/>
</dbReference>
<dbReference type="FunCoup" id="A0A136IYM6">
    <property type="interactions" value="178"/>
</dbReference>
<evidence type="ECO:0000313" key="12">
    <source>
        <dbReference type="Proteomes" id="UP000070501"/>
    </source>
</evidence>
<dbReference type="PROSITE" id="PS51194">
    <property type="entry name" value="HELICASE_CTER"/>
    <property type="match status" value="1"/>
</dbReference>
<dbReference type="CDD" id="cd18787">
    <property type="entry name" value="SF2_C_DEAD"/>
    <property type="match status" value="1"/>
</dbReference>
<keyword evidence="1 6" id="KW-0547">Nucleotide-binding</keyword>
<keyword evidence="3 6" id="KW-0347">Helicase</keyword>
<evidence type="ECO:0000313" key="11">
    <source>
        <dbReference type="EMBL" id="KXJ90011.1"/>
    </source>
</evidence>
<evidence type="ECO:0000256" key="7">
    <source>
        <dbReference type="RuleBase" id="RU365068"/>
    </source>
</evidence>
<evidence type="ECO:0000259" key="10">
    <source>
        <dbReference type="PROSITE" id="PS51194"/>
    </source>
</evidence>
<dbReference type="PROSITE" id="PS51192">
    <property type="entry name" value="HELICASE_ATP_BIND_1"/>
    <property type="match status" value="1"/>
</dbReference>
<keyword evidence="12" id="KW-1185">Reference proteome</keyword>
<gene>
    <name evidence="11" type="ORF">Micbo1qcDRAFT_164508</name>
</gene>
<evidence type="ECO:0000256" key="1">
    <source>
        <dbReference type="ARBA" id="ARBA00022741"/>
    </source>
</evidence>
<comment type="domain">
    <text evidence="7">The Q motif is unique to and characteristic of the DEAD box family of RNA helicases and controls ATP binding and hydrolysis.</text>
</comment>
<comment type="function">
    <text evidence="7">RNA helicase.</text>
</comment>
<proteinExistence type="inferred from homology"/>
<dbReference type="InterPro" id="IPR014001">
    <property type="entry name" value="Helicase_ATP-bd"/>
</dbReference>
<accession>A0A136IYM6</accession>
<evidence type="ECO:0000259" key="9">
    <source>
        <dbReference type="PROSITE" id="PS51192"/>
    </source>
</evidence>
<protein>
    <recommendedName>
        <fullName evidence="7">ATP-dependent RNA helicase</fullName>
        <ecNumber evidence="7">3.6.4.13</ecNumber>
    </recommendedName>
</protein>
<keyword evidence="2 6" id="KW-0378">Hydrolase</keyword>
<dbReference type="GO" id="GO:0003724">
    <property type="term" value="F:RNA helicase activity"/>
    <property type="evidence" value="ECO:0007669"/>
    <property type="project" value="UniProtKB-EC"/>
</dbReference>
<dbReference type="Proteomes" id="UP000070501">
    <property type="component" value="Unassembled WGS sequence"/>
</dbReference>
<feature type="compositionally biased region" description="Polar residues" evidence="8">
    <location>
        <begin position="116"/>
        <end position="138"/>
    </location>
</feature>
<dbReference type="InterPro" id="IPR000629">
    <property type="entry name" value="RNA-helicase_DEAD-box_CS"/>
</dbReference>
<feature type="domain" description="Helicase C-terminal" evidence="10">
    <location>
        <begin position="412"/>
        <end position="577"/>
    </location>
</feature>
<sequence>MSMFLTTPILRTGQFLLPLRIALSTTTVLRASLSTTTATFHNNNDLTTRNSPTADDDLMFDQQNSRRHPYRGGGGKNFRRGRPGKPQGQQQDGQDEGTPAFGQRGGRRGGGGRPVHNQQQQLQPEDSDTPMTSGTSTPLNLAAVENPALTIEIPMDTPMFSELAKDNLVHPTIIQTITDDLKFGHMTPVQAATIHELLKHTDVLAQAKTGTGKTLAFLLPAIQTMLKRKLTPGRQISLLVISPTRELAMQIAKEAESLLQRVPQYKVCLAIGGTNKDSEERRILRSCDILVGTPGRLYDHLGTNGGDVAQMLQSLDTLVLDEADRLLDMGFLDSLKKIIRCLPDKESSNRQGMLFSATIADHVEKVAHLALSKNYKFISTIPKGEINTHERVPQHLIVVPTFADMAAGLVGAIRAELAANGPEKFKAIIFAPTAGIVDFYHDILSQLRYPGLPPVCALHARLTQSKRTKTTDQFRNAQNGILVATDVIARGMDFPGITNVFQAGIPSDKESYIHRLGRTARAGAEGRGHFIITQTEAYFPKYTLKEITFHDVPADLSAHDDVIRIAEQLDTHAKTYQGWLGFYKSYMKPLGWDAATLVREANRYALDGLGAPEVPTLQKSTVGKMGLKGVQGLRVGPDAPKAGRGPPRQGGGGGRR</sequence>
<dbReference type="GO" id="GO:0005524">
    <property type="term" value="F:ATP binding"/>
    <property type="evidence" value="ECO:0007669"/>
    <property type="project" value="UniProtKB-UniRule"/>
</dbReference>
<reference evidence="12" key="1">
    <citation type="submission" date="2016-02" db="EMBL/GenBank/DDBJ databases">
        <title>Draft genome sequence of Microdochium bolleyi, a fungal endophyte of beachgrass.</title>
        <authorList>
            <consortium name="DOE Joint Genome Institute"/>
            <person name="David A.S."/>
            <person name="May G."/>
            <person name="Haridas S."/>
            <person name="Lim J."/>
            <person name="Wang M."/>
            <person name="Labutti K."/>
            <person name="Lipzen A."/>
            <person name="Barry K."/>
            <person name="Grigoriev I.V."/>
        </authorList>
    </citation>
    <scope>NUCLEOTIDE SEQUENCE [LARGE SCALE GENOMIC DNA]</scope>
    <source>
        <strain evidence="12">J235TASD1</strain>
    </source>
</reference>
<dbReference type="STRING" id="196109.A0A136IYM6"/>
<feature type="compositionally biased region" description="Polar residues" evidence="8">
    <location>
        <begin position="40"/>
        <end position="53"/>
    </location>
</feature>